<dbReference type="GO" id="GO:1902201">
    <property type="term" value="P:negative regulation of bacterial-type flagellum-dependent cell motility"/>
    <property type="evidence" value="ECO:0007669"/>
    <property type="project" value="TreeGrafter"/>
</dbReference>
<evidence type="ECO:0000256" key="4">
    <source>
        <dbReference type="SAM" id="MobiDB-lite"/>
    </source>
</evidence>
<dbReference type="SUPFAM" id="SSF55073">
    <property type="entry name" value="Nucleotide cyclase"/>
    <property type="match status" value="1"/>
</dbReference>
<dbReference type="InterPro" id="IPR000160">
    <property type="entry name" value="GGDEF_dom"/>
</dbReference>
<evidence type="ECO:0000313" key="7">
    <source>
        <dbReference type="EMBL" id="TZF91499.1"/>
    </source>
</evidence>
<evidence type="ECO:0000313" key="8">
    <source>
        <dbReference type="Proteomes" id="UP000323164"/>
    </source>
</evidence>
<feature type="region of interest" description="Disordered" evidence="4">
    <location>
        <begin position="372"/>
        <end position="392"/>
    </location>
</feature>
<proteinExistence type="predicted"/>
<dbReference type="InterPro" id="IPR029787">
    <property type="entry name" value="Nucleotide_cyclase"/>
</dbReference>
<dbReference type="FunFam" id="3.30.70.270:FF:000001">
    <property type="entry name" value="Diguanylate cyclase domain protein"/>
    <property type="match status" value="1"/>
</dbReference>
<dbReference type="PANTHER" id="PTHR45138">
    <property type="entry name" value="REGULATORY COMPONENTS OF SENSORY TRANSDUCTION SYSTEM"/>
    <property type="match status" value="1"/>
</dbReference>
<dbReference type="SMART" id="SM00267">
    <property type="entry name" value="GGDEF"/>
    <property type="match status" value="1"/>
</dbReference>
<dbReference type="PANTHER" id="PTHR45138:SF9">
    <property type="entry name" value="DIGUANYLATE CYCLASE DGCM-RELATED"/>
    <property type="match status" value="1"/>
</dbReference>
<dbReference type="OrthoDB" id="9803824at2"/>
<feature type="transmembrane region" description="Helical" evidence="5">
    <location>
        <begin position="106"/>
        <end position="124"/>
    </location>
</feature>
<dbReference type="GO" id="GO:0005886">
    <property type="term" value="C:plasma membrane"/>
    <property type="evidence" value="ECO:0007669"/>
    <property type="project" value="TreeGrafter"/>
</dbReference>
<evidence type="ECO:0000256" key="1">
    <source>
        <dbReference type="ARBA" id="ARBA00001946"/>
    </source>
</evidence>
<dbReference type="CDD" id="cd01949">
    <property type="entry name" value="GGDEF"/>
    <property type="match status" value="1"/>
</dbReference>
<dbReference type="RefSeq" id="WP_149351609.1">
    <property type="nucleotide sequence ID" value="NZ_VTRV01000008.1"/>
</dbReference>
<reference evidence="7 8" key="1">
    <citation type="submission" date="2019-08" db="EMBL/GenBank/DDBJ databases">
        <title>Draft genome sequence of Lysobacter sp. UKS-15.</title>
        <authorList>
            <person name="Im W.-T."/>
        </authorList>
    </citation>
    <scope>NUCLEOTIDE SEQUENCE [LARGE SCALE GENOMIC DNA]</scope>
    <source>
        <strain evidence="7 8">UKS-15</strain>
    </source>
</reference>
<feature type="transmembrane region" description="Helical" evidence="5">
    <location>
        <begin position="21"/>
        <end position="41"/>
    </location>
</feature>
<evidence type="ECO:0000256" key="3">
    <source>
        <dbReference type="ARBA" id="ARBA00034247"/>
    </source>
</evidence>
<dbReference type="GO" id="GO:0052621">
    <property type="term" value="F:diguanylate cyclase activity"/>
    <property type="evidence" value="ECO:0007669"/>
    <property type="project" value="UniProtKB-EC"/>
</dbReference>
<dbReference type="NCBIfam" id="TIGR00254">
    <property type="entry name" value="GGDEF"/>
    <property type="match status" value="1"/>
</dbReference>
<evidence type="ECO:0000259" key="6">
    <source>
        <dbReference type="PROSITE" id="PS50887"/>
    </source>
</evidence>
<comment type="catalytic activity">
    <reaction evidence="3">
        <text>2 GTP = 3',3'-c-di-GMP + 2 diphosphate</text>
        <dbReference type="Rhea" id="RHEA:24898"/>
        <dbReference type="ChEBI" id="CHEBI:33019"/>
        <dbReference type="ChEBI" id="CHEBI:37565"/>
        <dbReference type="ChEBI" id="CHEBI:58805"/>
        <dbReference type="EC" id="2.7.7.65"/>
    </reaction>
</comment>
<gene>
    <name evidence="7" type="ORF">FW784_01605</name>
</gene>
<comment type="caution">
    <text evidence="7">The sequence shown here is derived from an EMBL/GenBank/DDBJ whole genome shotgun (WGS) entry which is preliminary data.</text>
</comment>
<feature type="transmembrane region" description="Helical" evidence="5">
    <location>
        <begin position="131"/>
        <end position="152"/>
    </location>
</feature>
<feature type="transmembrane region" description="Helical" evidence="5">
    <location>
        <begin position="47"/>
        <end position="68"/>
    </location>
</feature>
<evidence type="ECO:0000256" key="2">
    <source>
        <dbReference type="ARBA" id="ARBA00012528"/>
    </source>
</evidence>
<accession>A0A5D8Z9H9</accession>
<dbReference type="EMBL" id="VTRV01000008">
    <property type="protein sequence ID" value="TZF91499.1"/>
    <property type="molecule type" value="Genomic_DNA"/>
</dbReference>
<keyword evidence="5" id="KW-0812">Transmembrane</keyword>
<sequence>MAFDRLLSRDSDTRLRLQRQLMGAGSYMMFLLPGALAVRWGWTDFGYPGLCALSGVAIAVNAVFFIAIRSGYSRRFADAALLVPQILVALALAITTLHFMRSEARSIMLMLFVAMFFFGLFGLTTRQFLRLSALAVLSYAALIAAEFQGLALHTPAFRMELLRLVSLLMITVWLSFIGGYFASLRQKLADRRDALRDALAQVKELSERDELTGVHNRRHLMRALERERQRALRVDAPFSIAILDLDRFKQFNDAHGHQVGDEILGEFCACVQQCARELDVLAREDIDEAFGRYGGEEFVMLLPHTPLDGAMLCLERIRATVEATPLRTSAGGLRTTFSAGVAEFHPGESSAHLLARADAAMYRAKHEGRNRVLSATARTLTDPPQPQRSTEN</sequence>
<dbReference type="EC" id="2.7.7.65" evidence="2"/>
<feature type="transmembrane region" description="Helical" evidence="5">
    <location>
        <begin position="80"/>
        <end position="100"/>
    </location>
</feature>
<keyword evidence="8" id="KW-1185">Reference proteome</keyword>
<keyword evidence="5" id="KW-0472">Membrane</keyword>
<dbReference type="InterPro" id="IPR050469">
    <property type="entry name" value="Diguanylate_Cyclase"/>
</dbReference>
<dbReference type="PROSITE" id="PS50887">
    <property type="entry name" value="GGDEF"/>
    <property type="match status" value="1"/>
</dbReference>
<protein>
    <recommendedName>
        <fullName evidence="2">diguanylate cyclase</fullName>
        <ecNumber evidence="2">2.7.7.65</ecNumber>
    </recommendedName>
</protein>
<name>A0A5D8Z9H9_9GAMM</name>
<dbReference type="Gene3D" id="3.30.70.270">
    <property type="match status" value="1"/>
</dbReference>
<organism evidence="7 8">
    <name type="scientific">Cognatilysobacter lacus</name>
    <dbReference type="NCBI Taxonomy" id="1643323"/>
    <lineage>
        <taxon>Bacteria</taxon>
        <taxon>Pseudomonadati</taxon>
        <taxon>Pseudomonadota</taxon>
        <taxon>Gammaproteobacteria</taxon>
        <taxon>Lysobacterales</taxon>
        <taxon>Lysobacteraceae</taxon>
        <taxon>Cognatilysobacter</taxon>
    </lineage>
</organism>
<keyword evidence="5" id="KW-1133">Transmembrane helix</keyword>
<feature type="domain" description="GGDEF" evidence="6">
    <location>
        <begin position="236"/>
        <end position="377"/>
    </location>
</feature>
<feature type="transmembrane region" description="Helical" evidence="5">
    <location>
        <begin position="164"/>
        <end position="182"/>
    </location>
</feature>
<dbReference type="AlphaFoldDB" id="A0A5D8Z9H9"/>
<dbReference type="Proteomes" id="UP000323164">
    <property type="component" value="Unassembled WGS sequence"/>
</dbReference>
<dbReference type="InterPro" id="IPR043128">
    <property type="entry name" value="Rev_trsase/Diguanyl_cyclase"/>
</dbReference>
<evidence type="ECO:0000256" key="5">
    <source>
        <dbReference type="SAM" id="Phobius"/>
    </source>
</evidence>
<comment type="cofactor">
    <cofactor evidence="1">
        <name>Mg(2+)</name>
        <dbReference type="ChEBI" id="CHEBI:18420"/>
    </cofactor>
</comment>
<dbReference type="Pfam" id="PF00990">
    <property type="entry name" value="GGDEF"/>
    <property type="match status" value="1"/>
</dbReference>
<dbReference type="GO" id="GO:0043709">
    <property type="term" value="P:cell adhesion involved in single-species biofilm formation"/>
    <property type="evidence" value="ECO:0007669"/>
    <property type="project" value="TreeGrafter"/>
</dbReference>